<feature type="domain" description="eCIS core" evidence="2">
    <location>
        <begin position="64"/>
        <end position="140"/>
    </location>
</feature>
<dbReference type="Proteomes" id="UP000248706">
    <property type="component" value="Unassembled WGS sequence"/>
</dbReference>
<dbReference type="Pfam" id="PF13699">
    <property type="entry name" value="eCIS_core"/>
    <property type="match status" value="1"/>
</dbReference>
<dbReference type="RefSeq" id="WP_112425923.1">
    <property type="nucleotide sequence ID" value="NZ_MCIF01000002.1"/>
</dbReference>
<gene>
    <name evidence="3" type="ORF">A4R35_01600</name>
</gene>
<comment type="caution">
    <text evidence="3">The sequence shown here is derived from an EMBL/GenBank/DDBJ whole genome shotgun (WGS) entry which is preliminary data.</text>
</comment>
<organism evidence="3 4">
    <name type="scientific">Thermogemmatispora tikiterensis</name>
    <dbReference type="NCBI Taxonomy" id="1825093"/>
    <lineage>
        <taxon>Bacteria</taxon>
        <taxon>Bacillati</taxon>
        <taxon>Chloroflexota</taxon>
        <taxon>Ktedonobacteria</taxon>
        <taxon>Thermogemmatisporales</taxon>
        <taxon>Thermogemmatisporaceae</taxon>
        <taxon>Thermogemmatispora</taxon>
    </lineage>
</organism>
<evidence type="ECO:0000313" key="3">
    <source>
        <dbReference type="EMBL" id="RAQ94208.1"/>
    </source>
</evidence>
<protein>
    <recommendedName>
        <fullName evidence="2">eCIS core domain-containing protein</fullName>
    </recommendedName>
</protein>
<name>A0A328V9I4_9CHLR</name>
<evidence type="ECO:0000313" key="4">
    <source>
        <dbReference type="Proteomes" id="UP000248706"/>
    </source>
</evidence>
<accession>A0A328V9I4</accession>
<feature type="compositionally biased region" description="Basic residues" evidence="1">
    <location>
        <begin position="1"/>
        <end position="11"/>
    </location>
</feature>
<feature type="region of interest" description="Disordered" evidence="1">
    <location>
        <begin position="135"/>
        <end position="161"/>
    </location>
</feature>
<dbReference type="EMBL" id="MCIF01000002">
    <property type="protein sequence ID" value="RAQ94208.1"/>
    <property type="molecule type" value="Genomic_DNA"/>
</dbReference>
<dbReference type="AlphaFoldDB" id="A0A328V9I4"/>
<dbReference type="InterPro" id="IPR025295">
    <property type="entry name" value="eCIS_core_dom"/>
</dbReference>
<dbReference type="OrthoDB" id="292792at2"/>
<proteinExistence type="predicted"/>
<keyword evidence="4" id="KW-1185">Reference proteome</keyword>
<feature type="region of interest" description="Disordered" evidence="1">
    <location>
        <begin position="1"/>
        <end position="44"/>
    </location>
</feature>
<evidence type="ECO:0000259" key="2">
    <source>
        <dbReference type="Pfam" id="PF13699"/>
    </source>
</evidence>
<evidence type="ECO:0000256" key="1">
    <source>
        <dbReference type="SAM" id="MobiDB-lite"/>
    </source>
</evidence>
<sequence length="196" mass="20897">MGQLARTHKRKDNQTTSRESGFQGGFSQPSPGEDVEPRFSRESNECSVALPGADTILSNAEGQPLDTAVRAFMEPRFGHDFSKIRVHADQSSNAVAIALEARAFTLGQHIYFGAGAYQPDSPTGRATLAHELAHSVQQGDKAGSAPGRLTSLPISQAGEPLEREAEAAAQAITSGEAMAEISHRSPYSIQRLSLNP</sequence>
<reference evidence="3 4" key="1">
    <citation type="submission" date="2016-08" db="EMBL/GenBank/DDBJ databases">
        <title>Analysis of Carbohydrate Active Enzymes in Thermogemmatispora T81 Reveals Carbohydrate Degradation Ability.</title>
        <authorList>
            <person name="Tomazini A."/>
            <person name="Lal S."/>
            <person name="Stott M."/>
            <person name="Henrissat B."/>
            <person name="Polikarpov I."/>
            <person name="Sparling R."/>
            <person name="Levin D.B."/>
        </authorList>
    </citation>
    <scope>NUCLEOTIDE SEQUENCE [LARGE SCALE GENOMIC DNA]</scope>
    <source>
        <strain evidence="3 4">T81</strain>
    </source>
</reference>
<feature type="compositionally biased region" description="Basic and acidic residues" evidence="1">
    <location>
        <begin position="35"/>
        <end position="44"/>
    </location>
</feature>
<feature type="compositionally biased region" description="Polar residues" evidence="1">
    <location>
        <begin position="14"/>
        <end position="30"/>
    </location>
</feature>